<evidence type="ECO:0000259" key="2">
    <source>
        <dbReference type="Pfam" id="PF22807"/>
    </source>
</evidence>
<dbReference type="SUPFAM" id="SSF50952">
    <property type="entry name" value="Soluble quinoprotein glucose dehydrogenase"/>
    <property type="match status" value="1"/>
</dbReference>
<dbReference type="InterPro" id="IPR054539">
    <property type="entry name" value="Beta-prop_PDH"/>
</dbReference>
<evidence type="ECO:0000256" key="1">
    <source>
        <dbReference type="SAM" id="SignalP"/>
    </source>
</evidence>
<dbReference type="PANTHER" id="PTHR19328">
    <property type="entry name" value="HEDGEHOG-INTERACTING PROTEIN"/>
    <property type="match status" value="1"/>
</dbReference>
<comment type="caution">
    <text evidence="3">The sequence shown here is derived from an EMBL/GenBank/DDBJ whole genome shotgun (WGS) entry which is preliminary data.</text>
</comment>
<dbReference type="InterPro" id="IPR011041">
    <property type="entry name" value="Quinoprot_gluc/sorb_DH_b-prop"/>
</dbReference>
<dbReference type="Gene3D" id="2.120.10.30">
    <property type="entry name" value="TolB, C-terminal domain"/>
    <property type="match status" value="1"/>
</dbReference>
<reference evidence="3" key="1">
    <citation type="submission" date="2022-10" db="EMBL/GenBank/DDBJ databases">
        <title>The WGS of Solirubrobacter sp. CPCC 204708.</title>
        <authorList>
            <person name="Jiang Z."/>
        </authorList>
    </citation>
    <scope>NUCLEOTIDE SEQUENCE</scope>
    <source>
        <strain evidence="3">CPCC 204708</strain>
    </source>
</reference>
<feature type="signal peptide" evidence="1">
    <location>
        <begin position="1"/>
        <end position="20"/>
    </location>
</feature>
<dbReference type="EMBL" id="JAPCID010000028">
    <property type="protein sequence ID" value="MDA0139634.1"/>
    <property type="molecule type" value="Genomic_DNA"/>
</dbReference>
<organism evidence="3 4">
    <name type="scientific">Solirubrobacter deserti</name>
    <dbReference type="NCBI Taxonomy" id="2282478"/>
    <lineage>
        <taxon>Bacteria</taxon>
        <taxon>Bacillati</taxon>
        <taxon>Actinomycetota</taxon>
        <taxon>Thermoleophilia</taxon>
        <taxon>Solirubrobacterales</taxon>
        <taxon>Solirubrobacteraceae</taxon>
        <taxon>Solirubrobacter</taxon>
    </lineage>
</organism>
<accession>A0ABT4RM66</accession>
<feature type="domain" description="Pyrroloquinoline quinone-dependent pyranose dehydrogenase beta-propeller" evidence="2">
    <location>
        <begin position="45"/>
        <end position="377"/>
    </location>
</feature>
<protein>
    <submittedName>
        <fullName evidence="3">PQQ-dependent sugar dehydrogenase</fullName>
    </submittedName>
</protein>
<evidence type="ECO:0000313" key="3">
    <source>
        <dbReference type="EMBL" id="MDA0139634.1"/>
    </source>
</evidence>
<dbReference type="Pfam" id="PF22807">
    <property type="entry name" value="TrAA12"/>
    <property type="match status" value="1"/>
</dbReference>
<keyword evidence="1" id="KW-0732">Signal</keyword>
<feature type="chain" id="PRO_5045603947" evidence="1">
    <location>
        <begin position="21"/>
        <end position="378"/>
    </location>
</feature>
<dbReference type="Proteomes" id="UP001147700">
    <property type="component" value="Unassembled WGS sequence"/>
</dbReference>
<sequence length="378" mass="40788">MKKLAPAVAALALLPASASAQTPVTGAINEPAPRPATPERIATLQVAAGFKLSVAAQNLGNARMLAVGRDGTVFVTRREEGDVLALRDRDGDGAYERRRTATRGLKLVHGITLRGNRVYLVTDTKLYRARVDGDRFTQRRLLTADLPDAGQHPNRTLAFGPDQQLYITVGSTCNACDDSNPQSATILRARADGTHRRVFASGLRNTIGFGWHPQTEQLWGMDHGSDWRGDDQPPEELNRIVRGGNYGWPFCFGARAVDRYLPADPPSGTPESYCARTAPPTLTYQAHSAPIGMAFTGDGNAFIAMRGSWNRGAPVGYKLVRLNFSGGQPTGFEDIVSGFLTEGGQAQFGRLAGVTVDRDGSVLFSDDSNGVLYRLSRS</sequence>
<dbReference type="InterPro" id="IPR011042">
    <property type="entry name" value="6-blade_b-propeller_TolB-like"/>
</dbReference>
<evidence type="ECO:0000313" key="4">
    <source>
        <dbReference type="Proteomes" id="UP001147700"/>
    </source>
</evidence>
<dbReference type="PANTHER" id="PTHR19328:SF53">
    <property type="entry name" value="MEMBRANE PROTEIN"/>
    <property type="match status" value="1"/>
</dbReference>
<name>A0ABT4RM66_9ACTN</name>
<dbReference type="RefSeq" id="WP_202955578.1">
    <property type="nucleotide sequence ID" value="NZ_JAPCID010000028.1"/>
</dbReference>
<proteinExistence type="predicted"/>
<keyword evidence="4" id="KW-1185">Reference proteome</keyword>
<gene>
    <name evidence="3" type="ORF">OJ962_19190</name>
</gene>